<dbReference type="InterPro" id="IPR039421">
    <property type="entry name" value="Type_1_exporter"/>
</dbReference>
<organism evidence="12 13">
    <name type="scientific">Tropicimonas sediminicola</name>
    <dbReference type="NCBI Taxonomy" id="1031541"/>
    <lineage>
        <taxon>Bacteria</taxon>
        <taxon>Pseudomonadati</taxon>
        <taxon>Pseudomonadota</taxon>
        <taxon>Alphaproteobacteria</taxon>
        <taxon>Rhodobacterales</taxon>
        <taxon>Roseobacteraceae</taxon>
        <taxon>Tropicimonas</taxon>
    </lineage>
</organism>
<evidence type="ECO:0000313" key="13">
    <source>
        <dbReference type="Proteomes" id="UP000198426"/>
    </source>
</evidence>
<reference evidence="12 13" key="1">
    <citation type="submission" date="2017-06" db="EMBL/GenBank/DDBJ databases">
        <authorList>
            <person name="Kim H.J."/>
            <person name="Triplett B.A."/>
        </authorList>
    </citation>
    <scope>NUCLEOTIDE SEQUENCE [LARGE SCALE GENOMIC DNA]</scope>
    <source>
        <strain evidence="12 13">DSM 29339</strain>
    </source>
</reference>
<evidence type="ECO:0000256" key="3">
    <source>
        <dbReference type="ARBA" id="ARBA00022475"/>
    </source>
</evidence>
<dbReference type="InterPro" id="IPR011527">
    <property type="entry name" value="ABC1_TM_dom"/>
</dbReference>
<evidence type="ECO:0000259" key="11">
    <source>
        <dbReference type="PROSITE" id="PS50929"/>
    </source>
</evidence>
<feature type="transmembrane region" description="Helical" evidence="9">
    <location>
        <begin position="277"/>
        <end position="303"/>
    </location>
</feature>
<dbReference type="GO" id="GO:0140359">
    <property type="term" value="F:ABC-type transporter activity"/>
    <property type="evidence" value="ECO:0007669"/>
    <property type="project" value="InterPro"/>
</dbReference>
<dbReference type="GO" id="GO:0016887">
    <property type="term" value="F:ATP hydrolysis activity"/>
    <property type="evidence" value="ECO:0007669"/>
    <property type="project" value="InterPro"/>
</dbReference>
<dbReference type="SUPFAM" id="SSF52540">
    <property type="entry name" value="P-loop containing nucleoside triphosphate hydrolases"/>
    <property type="match status" value="1"/>
</dbReference>
<dbReference type="Gene3D" id="1.20.1560.10">
    <property type="entry name" value="ABC transporter type 1, transmembrane domain"/>
    <property type="match status" value="1"/>
</dbReference>
<feature type="transmembrane region" description="Helical" evidence="9">
    <location>
        <begin position="23"/>
        <end position="49"/>
    </location>
</feature>
<keyword evidence="7 9" id="KW-1133">Transmembrane helix</keyword>
<evidence type="ECO:0000313" key="12">
    <source>
        <dbReference type="EMBL" id="SNS17591.1"/>
    </source>
</evidence>
<dbReference type="InterPro" id="IPR003593">
    <property type="entry name" value="AAA+_ATPase"/>
</dbReference>
<keyword evidence="8 9" id="KW-0472">Membrane</keyword>
<dbReference type="PROSITE" id="PS50929">
    <property type="entry name" value="ABC_TM1F"/>
    <property type="match status" value="1"/>
</dbReference>
<dbReference type="AlphaFoldDB" id="A0A239CD72"/>
<evidence type="ECO:0000256" key="7">
    <source>
        <dbReference type="ARBA" id="ARBA00022989"/>
    </source>
</evidence>
<dbReference type="Pfam" id="PF00664">
    <property type="entry name" value="ABC_membrane"/>
    <property type="match status" value="1"/>
</dbReference>
<evidence type="ECO:0000259" key="10">
    <source>
        <dbReference type="PROSITE" id="PS50893"/>
    </source>
</evidence>
<dbReference type="InterPro" id="IPR017871">
    <property type="entry name" value="ABC_transporter-like_CS"/>
</dbReference>
<keyword evidence="13" id="KW-1185">Reference proteome</keyword>
<keyword evidence="4 9" id="KW-0812">Transmembrane</keyword>
<evidence type="ECO:0000256" key="6">
    <source>
        <dbReference type="ARBA" id="ARBA00022840"/>
    </source>
</evidence>
<dbReference type="InterPro" id="IPR003439">
    <property type="entry name" value="ABC_transporter-like_ATP-bd"/>
</dbReference>
<sequence>MRSLFQTYVHGSISAVLGPFRRYLPAVVLLGLLATALEGIGIGLVIPLLDVVVSGGSDAQGFLPGLLVSFGETVPRETRGLLIGGAILALLSVKNIVVYANGLLQAWIYGQAGHRLRTALARKLTAMDASDLLSEPPSRMLNIISNESWRSADAVAAVMGIMVNATAALILLAFLMAMSWQLTLVVLLGIAAIQFAHERMSQHFAGLSKIITDQNRGLAGRMLHLVAAWRLIRLFGREDFEEDRFAQASDSVRLAALDLQKRQMAVAPITEIAHATLFMAVIFFAWSLGITFGTAAAFIILLYRLQPQVRQIQAGLAALRGWTGSLDEVQWLMTAAPAEPVTSGHLPAPALTRGLAFEQVSFHYAGAAADRPALHDATFEVPAGTSLAIIGRSGSGKSTMAHLLCRLLEPTSGQILVDGTPLSEIDRVDWLAHMAVASQELELFDGSVTDNIRYGAPEADETRVLEAARQADADEFIRSLPQGYDTGVGDRGLSLSAGQRQRIALARALVREPRLLIMDEATNAMDLLSERAALRILEHRRGKGTTLVISHHLSSITRCDRFIRLDRGRIVESGTTMDFNEEQLARMLRTTGT</sequence>
<dbReference type="EMBL" id="FZOY01000001">
    <property type="protein sequence ID" value="SNS17591.1"/>
    <property type="molecule type" value="Genomic_DNA"/>
</dbReference>
<dbReference type="PANTHER" id="PTHR24221">
    <property type="entry name" value="ATP-BINDING CASSETTE SUB-FAMILY B"/>
    <property type="match status" value="1"/>
</dbReference>
<name>A0A239CD72_9RHOB</name>
<keyword evidence="5" id="KW-0547">Nucleotide-binding</keyword>
<dbReference type="Proteomes" id="UP000198426">
    <property type="component" value="Unassembled WGS sequence"/>
</dbReference>
<feature type="transmembrane region" description="Helical" evidence="9">
    <location>
        <begin position="154"/>
        <end position="174"/>
    </location>
</feature>
<dbReference type="InterPro" id="IPR027417">
    <property type="entry name" value="P-loop_NTPase"/>
</dbReference>
<dbReference type="Pfam" id="PF00005">
    <property type="entry name" value="ABC_tran"/>
    <property type="match status" value="1"/>
</dbReference>
<evidence type="ECO:0000256" key="8">
    <source>
        <dbReference type="ARBA" id="ARBA00023136"/>
    </source>
</evidence>
<gene>
    <name evidence="12" type="ORF">SAMN05421757_101200</name>
</gene>
<feature type="domain" description="ABC transmembrane type-1" evidence="11">
    <location>
        <begin position="26"/>
        <end position="321"/>
    </location>
</feature>
<dbReference type="Gene3D" id="3.40.50.300">
    <property type="entry name" value="P-loop containing nucleotide triphosphate hydrolases"/>
    <property type="match status" value="1"/>
</dbReference>
<dbReference type="InterPro" id="IPR036640">
    <property type="entry name" value="ABC1_TM_sf"/>
</dbReference>
<keyword evidence="2" id="KW-0813">Transport</keyword>
<dbReference type="RefSeq" id="WP_141134801.1">
    <property type="nucleotide sequence ID" value="NZ_FZOY01000001.1"/>
</dbReference>
<dbReference type="GO" id="GO:0005524">
    <property type="term" value="F:ATP binding"/>
    <property type="evidence" value="ECO:0007669"/>
    <property type="project" value="UniProtKB-KW"/>
</dbReference>
<protein>
    <submittedName>
        <fullName evidence="12">ATP-binding cassette, subfamily B, MsbA</fullName>
    </submittedName>
</protein>
<feature type="domain" description="ABC transporter" evidence="10">
    <location>
        <begin position="355"/>
        <end position="592"/>
    </location>
</feature>
<dbReference type="SUPFAM" id="SSF90123">
    <property type="entry name" value="ABC transporter transmembrane region"/>
    <property type="match status" value="1"/>
</dbReference>
<accession>A0A239CD72</accession>
<dbReference type="FunFam" id="3.40.50.300:FF:000299">
    <property type="entry name" value="ABC transporter ATP-binding protein/permease"/>
    <property type="match status" value="1"/>
</dbReference>
<proteinExistence type="predicted"/>
<dbReference type="PANTHER" id="PTHR24221:SF654">
    <property type="entry name" value="ATP-BINDING CASSETTE SUB-FAMILY B MEMBER 6"/>
    <property type="match status" value="1"/>
</dbReference>
<evidence type="ECO:0000256" key="9">
    <source>
        <dbReference type="SAM" id="Phobius"/>
    </source>
</evidence>
<evidence type="ECO:0000256" key="4">
    <source>
        <dbReference type="ARBA" id="ARBA00022692"/>
    </source>
</evidence>
<comment type="subcellular location">
    <subcellularLocation>
        <location evidence="1">Cell membrane</location>
        <topology evidence="1">Multi-pass membrane protein</topology>
    </subcellularLocation>
</comment>
<dbReference type="SMART" id="SM00382">
    <property type="entry name" value="AAA"/>
    <property type="match status" value="1"/>
</dbReference>
<feature type="transmembrane region" description="Helical" evidence="9">
    <location>
        <begin position="180"/>
        <end position="197"/>
    </location>
</feature>
<feature type="transmembrane region" description="Helical" evidence="9">
    <location>
        <begin position="81"/>
        <end position="108"/>
    </location>
</feature>
<keyword evidence="6 12" id="KW-0067">ATP-binding</keyword>
<dbReference type="OrthoDB" id="501491at2"/>
<dbReference type="GO" id="GO:0005886">
    <property type="term" value="C:plasma membrane"/>
    <property type="evidence" value="ECO:0007669"/>
    <property type="project" value="UniProtKB-SubCell"/>
</dbReference>
<evidence type="ECO:0000256" key="2">
    <source>
        <dbReference type="ARBA" id="ARBA00022448"/>
    </source>
</evidence>
<dbReference type="PROSITE" id="PS50893">
    <property type="entry name" value="ABC_TRANSPORTER_2"/>
    <property type="match status" value="1"/>
</dbReference>
<evidence type="ECO:0000256" key="5">
    <source>
        <dbReference type="ARBA" id="ARBA00022741"/>
    </source>
</evidence>
<evidence type="ECO:0000256" key="1">
    <source>
        <dbReference type="ARBA" id="ARBA00004651"/>
    </source>
</evidence>
<dbReference type="GO" id="GO:0034040">
    <property type="term" value="F:ATPase-coupled lipid transmembrane transporter activity"/>
    <property type="evidence" value="ECO:0007669"/>
    <property type="project" value="TreeGrafter"/>
</dbReference>
<dbReference type="PROSITE" id="PS00211">
    <property type="entry name" value="ABC_TRANSPORTER_1"/>
    <property type="match status" value="1"/>
</dbReference>
<keyword evidence="3" id="KW-1003">Cell membrane</keyword>